<dbReference type="AlphaFoldDB" id="A0AAI8YFD0"/>
<reference evidence="1" key="1">
    <citation type="submission" date="2023-10" db="EMBL/GenBank/DDBJ databases">
        <authorList>
            <person name="Hackl T."/>
        </authorList>
    </citation>
    <scope>NUCLEOTIDE SEQUENCE</scope>
</reference>
<protein>
    <submittedName>
        <fullName evidence="1">Uu.00g100770.m01.CDS01</fullName>
    </submittedName>
</protein>
<proteinExistence type="predicted"/>
<evidence type="ECO:0000313" key="2">
    <source>
        <dbReference type="Proteomes" id="UP001295740"/>
    </source>
</evidence>
<organism evidence="1 2">
    <name type="scientific">Anthostomella pinea</name>
    <dbReference type="NCBI Taxonomy" id="933095"/>
    <lineage>
        <taxon>Eukaryota</taxon>
        <taxon>Fungi</taxon>
        <taxon>Dikarya</taxon>
        <taxon>Ascomycota</taxon>
        <taxon>Pezizomycotina</taxon>
        <taxon>Sordariomycetes</taxon>
        <taxon>Xylariomycetidae</taxon>
        <taxon>Xylariales</taxon>
        <taxon>Xylariaceae</taxon>
        <taxon>Anthostomella</taxon>
    </lineage>
</organism>
<comment type="caution">
    <text evidence="1">The sequence shown here is derived from an EMBL/GenBank/DDBJ whole genome shotgun (WGS) entry which is preliminary data.</text>
</comment>
<gene>
    <name evidence="1" type="ORF">KHLLAP_LOCUS3151</name>
</gene>
<dbReference type="Proteomes" id="UP001295740">
    <property type="component" value="Unassembled WGS sequence"/>
</dbReference>
<evidence type="ECO:0000313" key="1">
    <source>
        <dbReference type="EMBL" id="CAJ2502683.1"/>
    </source>
</evidence>
<accession>A0AAI8YFD0</accession>
<sequence length="82" mass="9138">MQSKVHAVPEEEDTTHADSAVNELTLVTYDGMYTVNKNKLTKTSLFVKDALRETWTVSFIFSHPPHVKNSSLQNCVTPNTSG</sequence>
<keyword evidence="2" id="KW-1185">Reference proteome</keyword>
<dbReference type="EMBL" id="CAUWAG010000004">
    <property type="protein sequence ID" value="CAJ2502683.1"/>
    <property type="molecule type" value="Genomic_DNA"/>
</dbReference>
<name>A0AAI8YFD0_9PEZI</name>